<name>A0ABY7D5L0_9BASI</name>
<accession>A0ABY7D5L0</accession>
<feature type="coiled-coil region" evidence="1">
    <location>
        <begin position="73"/>
        <end position="100"/>
    </location>
</feature>
<feature type="region of interest" description="Disordered" evidence="2">
    <location>
        <begin position="265"/>
        <end position="313"/>
    </location>
</feature>
<dbReference type="GeneID" id="77802673"/>
<feature type="compositionally biased region" description="Low complexity" evidence="2">
    <location>
        <begin position="272"/>
        <end position="293"/>
    </location>
</feature>
<organism evidence="3 4">
    <name type="scientific">Puccinia triticina</name>
    <dbReference type="NCBI Taxonomy" id="208348"/>
    <lineage>
        <taxon>Eukaryota</taxon>
        <taxon>Fungi</taxon>
        <taxon>Dikarya</taxon>
        <taxon>Basidiomycota</taxon>
        <taxon>Pucciniomycotina</taxon>
        <taxon>Pucciniomycetes</taxon>
        <taxon>Pucciniales</taxon>
        <taxon>Pucciniaceae</taxon>
        <taxon>Puccinia</taxon>
    </lineage>
</organism>
<gene>
    <name evidence="3" type="ORF">PtA15_12A193</name>
</gene>
<feature type="compositionally biased region" description="Basic and acidic residues" evidence="2">
    <location>
        <begin position="304"/>
        <end position="313"/>
    </location>
</feature>
<evidence type="ECO:0000313" key="4">
    <source>
        <dbReference type="Proteomes" id="UP001164743"/>
    </source>
</evidence>
<proteinExistence type="predicted"/>
<evidence type="ECO:0000256" key="1">
    <source>
        <dbReference type="SAM" id="Coils"/>
    </source>
</evidence>
<sequence length="313" mass="34809">MSKMILKRTTIGKLQSWTPWHYTSKRSSGNAQSDLLLLKTERRENRTLTGVVNKQKSRQGELEGRLLETEKAWMAAQVELANVQEIREELQRQKEMTVLEIKSIALGGEDENMLGQIVSRIGSYPIRRASVGNNRQISLTTKNLRLLSAQDWLVTASPCSNLRLDPHKESEFETEYSLGRFISAGGYYKFLGTKSESRSAVVETMNCIQSQLIKAALCTAGQLDKEELKGYGITSPFLKSALSWMSTDSQGLKVIALLRGRRKPHSSVNFESDNATSFSISSSSPNPNKQPGNGTPLVSAYSPTDDHPIPSNR</sequence>
<reference evidence="3" key="1">
    <citation type="submission" date="2022-10" db="EMBL/GenBank/DDBJ databases">
        <title>Puccinia triticina Genome sequencing and assembly.</title>
        <authorList>
            <person name="Li C."/>
        </authorList>
    </citation>
    <scope>NUCLEOTIDE SEQUENCE</scope>
    <source>
        <strain evidence="3">Pt15</strain>
    </source>
</reference>
<protein>
    <submittedName>
        <fullName evidence="3">Uncharacterized protein</fullName>
    </submittedName>
</protein>
<dbReference type="Proteomes" id="UP001164743">
    <property type="component" value="Chromosome 12A"/>
</dbReference>
<dbReference type="RefSeq" id="XP_053025762.1">
    <property type="nucleotide sequence ID" value="XM_053161778.1"/>
</dbReference>
<keyword evidence="1" id="KW-0175">Coiled coil</keyword>
<evidence type="ECO:0000313" key="3">
    <source>
        <dbReference type="EMBL" id="WAQ90207.1"/>
    </source>
</evidence>
<dbReference type="EMBL" id="CP110432">
    <property type="protein sequence ID" value="WAQ90207.1"/>
    <property type="molecule type" value="Genomic_DNA"/>
</dbReference>
<evidence type="ECO:0000256" key="2">
    <source>
        <dbReference type="SAM" id="MobiDB-lite"/>
    </source>
</evidence>
<keyword evidence="4" id="KW-1185">Reference proteome</keyword>